<dbReference type="FunFam" id="3.40.50.300:FF:000061">
    <property type="entry name" value="ATPase family, AAA domain-containing 2"/>
    <property type="match status" value="1"/>
</dbReference>
<name>A0A8J2PR89_9HEXA</name>
<dbReference type="PROSITE" id="PS00633">
    <property type="entry name" value="BROMODOMAIN_1"/>
    <property type="match status" value="1"/>
</dbReference>
<evidence type="ECO:0000256" key="4">
    <source>
        <dbReference type="ARBA" id="ARBA00023117"/>
    </source>
</evidence>
<dbReference type="EMBL" id="CAJVCH010569888">
    <property type="protein sequence ID" value="CAG7833460.1"/>
    <property type="molecule type" value="Genomic_DNA"/>
</dbReference>
<dbReference type="InterPro" id="IPR003959">
    <property type="entry name" value="ATPase_AAA_core"/>
</dbReference>
<evidence type="ECO:0000313" key="9">
    <source>
        <dbReference type="Proteomes" id="UP000708208"/>
    </source>
</evidence>
<dbReference type="GO" id="GO:0006334">
    <property type="term" value="P:nucleosome assembly"/>
    <property type="evidence" value="ECO:0007669"/>
    <property type="project" value="TreeGrafter"/>
</dbReference>
<evidence type="ECO:0000256" key="1">
    <source>
        <dbReference type="ARBA" id="ARBA00006914"/>
    </source>
</evidence>
<dbReference type="InterPro" id="IPR018359">
    <property type="entry name" value="Bromodomain_CS"/>
</dbReference>
<dbReference type="GO" id="GO:0016887">
    <property type="term" value="F:ATP hydrolysis activity"/>
    <property type="evidence" value="ECO:0007669"/>
    <property type="project" value="InterPro"/>
</dbReference>
<feature type="compositionally biased region" description="Basic and acidic residues" evidence="6">
    <location>
        <begin position="314"/>
        <end position="333"/>
    </location>
</feature>
<dbReference type="InterPro" id="IPR045199">
    <property type="entry name" value="ATAD2-like"/>
</dbReference>
<dbReference type="PROSITE" id="PS00674">
    <property type="entry name" value="AAA"/>
    <property type="match status" value="1"/>
</dbReference>
<reference evidence="8" key="1">
    <citation type="submission" date="2021-06" db="EMBL/GenBank/DDBJ databases">
        <authorList>
            <person name="Hodson N. C."/>
            <person name="Mongue J. A."/>
            <person name="Jaron S. K."/>
        </authorList>
    </citation>
    <scope>NUCLEOTIDE SEQUENCE</scope>
</reference>
<feature type="compositionally biased region" description="Basic and acidic residues" evidence="6">
    <location>
        <begin position="259"/>
        <end position="279"/>
    </location>
</feature>
<comment type="similarity">
    <text evidence="1">Belongs to the AAA ATPase family.</text>
</comment>
<feature type="compositionally biased region" description="Basic and acidic residues" evidence="6">
    <location>
        <begin position="161"/>
        <end position="183"/>
    </location>
</feature>
<feature type="compositionally biased region" description="Low complexity" evidence="6">
    <location>
        <begin position="304"/>
        <end position="313"/>
    </location>
</feature>
<feature type="compositionally biased region" description="Polar residues" evidence="6">
    <location>
        <begin position="186"/>
        <end position="196"/>
    </location>
</feature>
<accession>A0A8J2PR89</accession>
<feature type="domain" description="Bromo" evidence="7">
    <location>
        <begin position="848"/>
        <end position="918"/>
    </location>
</feature>
<feature type="compositionally biased region" description="Basic residues" evidence="6">
    <location>
        <begin position="291"/>
        <end position="303"/>
    </location>
</feature>
<evidence type="ECO:0000256" key="6">
    <source>
        <dbReference type="SAM" id="MobiDB-lite"/>
    </source>
</evidence>
<dbReference type="InterPro" id="IPR003593">
    <property type="entry name" value="AAA+_ATPase"/>
</dbReference>
<dbReference type="OrthoDB" id="5421at2759"/>
<feature type="region of interest" description="Disordered" evidence="6">
    <location>
        <begin position="989"/>
        <end position="1068"/>
    </location>
</feature>
<dbReference type="Pfam" id="PF00439">
    <property type="entry name" value="Bromodomain"/>
    <property type="match status" value="1"/>
</dbReference>
<dbReference type="GO" id="GO:0045815">
    <property type="term" value="P:transcription initiation-coupled chromatin remodeling"/>
    <property type="evidence" value="ECO:0007669"/>
    <property type="project" value="TreeGrafter"/>
</dbReference>
<comment type="caution">
    <text evidence="8">The sequence shown here is derived from an EMBL/GenBank/DDBJ whole genome shotgun (WGS) entry which is preliminary data.</text>
</comment>
<feature type="compositionally biased region" description="Basic and acidic residues" evidence="6">
    <location>
        <begin position="240"/>
        <end position="251"/>
    </location>
</feature>
<protein>
    <recommendedName>
        <fullName evidence="7">Bromo domain-containing protein</fullName>
    </recommendedName>
</protein>
<dbReference type="InterPro" id="IPR001487">
    <property type="entry name" value="Bromodomain"/>
</dbReference>
<organism evidence="8 9">
    <name type="scientific">Allacma fusca</name>
    <dbReference type="NCBI Taxonomy" id="39272"/>
    <lineage>
        <taxon>Eukaryota</taxon>
        <taxon>Metazoa</taxon>
        <taxon>Ecdysozoa</taxon>
        <taxon>Arthropoda</taxon>
        <taxon>Hexapoda</taxon>
        <taxon>Collembola</taxon>
        <taxon>Symphypleona</taxon>
        <taxon>Sminthuridae</taxon>
        <taxon>Allacma</taxon>
    </lineage>
</organism>
<dbReference type="SMART" id="SM00382">
    <property type="entry name" value="AAA"/>
    <property type="match status" value="1"/>
</dbReference>
<dbReference type="PANTHER" id="PTHR23069:SF0">
    <property type="entry name" value="TAT-BINDING HOMOLOG 7"/>
    <property type="match status" value="1"/>
</dbReference>
<feature type="compositionally biased region" description="Acidic residues" evidence="6">
    <location>
        <begin position="97"/>
        <end position="106"/>
    </location>
</feature>
<feature type="compositionally biased region" description="Basic and acidic residues" evidence="6">
    <location>
        <begin position="223"/>
        <end position="232"/>
    </location>
</feature>
<dbReference type="Proteomes" id="UP000708208">
    <property type="component" value="Unassembled WGS sequence"/>
</dbReference>
<dbReference type="GO" id="GO:0003682">
    <property type="term" value="F:chromatin binding"/>
    <property type="evidence" value="ECO:0007669"/>
    <property type="project" value="TreeGrafter"/>
</dbReference>
<dbReference type="PANTHER" id="PTHR23069">
    <property type="entry name" value="AAA DOMAIN-CONTAINING"/>
    <property type="match status" value="1"/>
</dbReference>
<proteinExistence type="inferred from homology"/>
<keyword evidence="9" id="KW-1185">Reference proteome</keyword>
<evidence type="ECO:0000256" key="2">
    <source>
        <dbReference type="ARBA" id="ARBA00022741"/>
    </source>
</evidence>
<feature type="compositionally biased region" description="Basic and acidic residues" evidence="6">
    <location>
        <begin position="199"/>
        <end position="208"/>
    </location>
</feature>
<dbReference type="Pfam" id="PF00004">
    <property type="entry name" value="AAA"/>
    <property type="match status" value="1"/>
</dbReference>
<evidence type="ECO:0000256" key="5">
    <source>
        <dbReference type="PROSITE-ProRule" id="PRU00035"/>
    </source>
</evidence>
<sequence length="1179" mass="133706">MVKNPETSYRRGRDDWRDQGSSTDEEDDPNFEVFKGEDRRNLRPRHLRGRRDSDDSSRRTSQRTTRTTNKMMEVSEISESESDEDDDEASASNHNSDEEETAEEQITDGAGNVGNDKEEVGTRRSLRKRKLRSYSSKSWILADTNTQPRRSRRTSTQEPDNSPRAESRRSTRSREDEHTKEENGSVLPSEQENAAESSKAVESDEKTTRRLVTTKMDIEEYSEAERTEDMYSRLKTRSSRRAERVDYREFIRTTTRNARGQDEEPVSKRLRERKSKQQDARPSMGAILAKARNHRRKQRRRSTSSRSRSSSDSSRGDRRNNHSHHNSFDKAEKVGSKKGFLDLQPNEVDPSITFASVGGLEYVVEKLRETVILPLVYKEFYSARNIIPPKGILFHGPPGTGKTLLARALVNECSTLAGQKVTFFVRKGGDIMSKWVGESERQLRSLFEQASRCQPSIIFFDEIDGLAPVRSAKTDQIHNSVVSTLLAELDGIKNRGDVIIIGATNRVDSIDSALRRPGSGADLKLLCAEASVCGMRRRYPQIYTSTNKYLLDYNSIKVEQSDWLQAMKKIKPSSMRAVNSIITTGHPLPTPVVPLLSNEVEQIEKNITNLFPLTEVTDLLHEPAPKRFLIYACHEDSGLDHYVLPSLLHRFESVPVFTLNFETIILRDPASEIGAISLVFNEAERINKLAIVLIPSANVIFEGMTKQGQDFLYHKIVTSSSKPIFVLATAELEKTRSVNVGSADSEDDGDSLDLPDSLLNLFIGRSHSMNLFSRNTRNAFFKEILSGKALMFRNKIEFDVIKLQELQLAPPAPPKLPSPEELKKIEKKETTMLRSLRKFLREVIWKLARNKKFNIFLTPVDPVEVPDYLHIIKRPMDFESMMRNLDQGLYLSAQDFMADIHLIRDNAVEYNPPETVESKAIIHRAHELVDYAWLILEDEMDSDFEDACRSIAVARKEREEAAASHKDHGSELESVPGCSKELASLTPKPLCNGFQESSSENDININGKRKLRQGATINGTKLRKVSPSSDNSPSCSTSPGSSDSRTQNGLKTPEVGRGKTPDSNLVGQDHSQDGFCYTKCVNYDDCDKKMKKLLHDITDSTEGIGVNRILDIRYQLMLVIERNYSSTDKTRMMSHLRKVIDSYVESRKQLREKSSALGRRSRFPITEALPRLIKQPEEF</sequence>
<dbReference type="GO" id="GO:0005524">
    <property type="term" value="F:ATP binding"/>
    <property type="evidence" value="ECO:0007669"/>
    <property type="project" value="UniProtKB-KW"/>
</dbReference>
<evidence type="ECO:0000259" key="7">
    <source>
        <dbReference type="PROSITE" id="PS50014"/>
    </source>
</evidence>
<dbReference type="AlphaFoldDB" id="A0A8J2PR89"/>
<keyword evidence="2" id="KW-0547">Nucleotide-binding</keyword>
<dbReference type="PROSITE" id="PS50014">
    <property type="entry name" value="BROMODOMAIN_2"/>
    <property type="match status" value="1"/>
</dbReference>
<feature type="compositionally biased region" description="Polar residues" evidence="6">
    <location>
        <begin position="994"/>
        <end position="1004"/>
    </location>
</feature>
<dbReference type="GO" id="GO:0006337">
    <property type="term" value="P:nucleosome disassembly"/>
    <property type="evidence" value="ECO:0007669"/>
    <property type="project" value="TreeGrafter"/>
</dbReference>
<dbReference type="GO" id="GO:0005634">
    <property type="term" value="C:nucleus"/>
    <property type="evidence" value="ECO:0007669"/>
    <property type="project" value="TreeGrafter"/>
</dbReference>
<feature type="compositionally biased region" description="Low complexity" evidence="6">
    <location>
        <begin position="1026"/>
        <end position="1044"/>
    </location>
</feature>
<feature type="compositionally biased region" description="Acidic residues" evidence="6">
    <location>
        <begin position="76"/>
        <end position="89"/>
    </location>
</feature>
<gene>
    <name evidence="8" type="ORF">AFUS01_LOCUS43080</name>
</gene>
<evidence type="ECO:0000256" key="3">
    <source>
        <dbReference type="ARBA" id="ARBA00022840"/>
    </source>
</evidence>
<dbReference type="SMART" id="SM00297">
    <property type="entry name" value="BROMO"/>
    <property type="match status" value="1"/>
</dbReference>
<keyword evidence="4 5" id="KW-0103">Bromodomain</keyword>
<dbReference type="InterPro" id="IPR003960">
    <property type="entry name" value="ATPase_AAA_CS"/>
</dbReference>
<evidence type="ECO:0000313" key="8">
    <source>
        <dbReference type="EMBL" id="CAG7833460.1"/>
    </source>
</evidence>
<keyword evidence="3" id="KW-0067">ATP-binding</keyword>
<feature type="compositionally biased region" description="Basic and acidic residues" evidence="6">
    <location>
        <begin position="8"/>
        <end position="18"/>
    </location>
</feature>
<feature type="region of interest" description="Disordered" evidence="6">
    <location>
        <begin position="1"/>
        <end position="333"/>
    </location>
</feature>
<dbReference type="GO" id="GO:0042393">
    <property type="term" value="F:histone binding"/>
    <property type="evidence" value="ECO:0007669"/>
    <property type="project" value="TreeGrafter"/>
</dbReference>